<dbReference type="GO" id="GO:0003746">
    <property type="term" value="F:translation elongation factor activity"/>
    <property type="evidence" value="ECO:0007669"/>
    <property type="project" value="UniProtKB-KW"/>
</dbReference>
<evidence type="ECO:0000256" key="9">
    <source>
        <dbReference type="SAM" id="MobiDB-lite"/>
    </source>
</evidence>
<dbReference type="GO" id="GO:0001514">
    <property type="term" value="P:selenocysteine incorporation"/>
    <property type="evidence" value="ECO:0007669"/>
    <property type="project" value="InterPro"/>
</dbReference>
<dbReference type="Pfam" id="PF09106">
    <property type="entry name" value="WHD_2nd_SelB"/>
    <property type="match status" value="1"/>
</dbReference>
<proteinExistence type="predicted"/>
<dbReference type="Pfam" id="PF25461">
    <property type="entry name" value="Beta-barrel_SelB"/>
    <property type="match status" value="1"/>
</dbReference>
<evidence type="ECO:0000256" key="5">
    <source>
        <dbReference type="ARBA" id="ARBA00022917"/>
    </source>
</evidence>
<evidence type="ECO:0000256" key="4">
    <source>
        <dbReference type="ARBA" id="ARBA00022741"/>
    </source>
</evidence>
<dbReference type="Proteomes" id="UP000252023">
    <property type="component" value="Chromosome"/>
</dbReference>
<dbReference type="GO" id="GO:0005737">
    <property type="term" value="C:cytoplasm"/>
    <property type="evidence" value="ECO:0007669"/>
    <property type="project" value="UniProtKB-SubCell"/>
</dbReference>
<reference evidence="12" key="1">
    <citation type="submission" date="2018-07" db="EMBL/GenBank/DDBJ databases">
        <title>Genome sequencing of Paracoccus sp. SC2-6.</title>
        <authorList>
            <person name="Heo J."/>
            <person name="Kim S.-J."/>
            <person name="Kwon S.-W."/>
        </authorList>
    </citation>
    <scope>NUCLEOTIDE SEQUENCE [LARGE SCALE GENOMIC DNA]</scope>
    <source>
        <strain evidence="12">SC2-6</strain>
    </source>
</reference>
<keyword evidence="4" id="KW-0547">Nucleotide-binding</keyword>
<evidence type="ECO:0000259" key="10">
    <source>
        <dbReference type="PROSITE" id="PS51722"/>
    </source>
</evidence>
<dbReference type="InterPro" id="IPR048931">
    <property type="entry name" value="WHD_2nd_SelB_bact"/>
</dbReference>
<keyword evidence="6" id="KW-0342">GTP-binding</keyword>
<dbReference type="InterPro" id="IPR057335">
    <property type="entry name" value="Beta-barrel_SelB"/>
</dbReference>
<dbReference type="SUPFAM" id="SSF50447">
    <property type="entry name" value="Translation proteins"/>
    <property type="match status" value="1"/>
</dbReference>
<dbReference type="GO" id="GO:0003924">
    <property type="term" value="F:GTPase activity"/>
    <property type="evidence" value="ECO:0007669"/>
    <property type="project" value="InterPro"/>
</dbReference>
<evidence type="ECO:0000256" key="1">
    <source>
        <dbReference type="ARBA" id="ARBA00004496"/>
    </source>
</evidence>
<dbReference type="InterPro" id="IPR036390">
    <property type="entry name" value="WH_DNA-bd_sf"/>
</dbReference>
<keyword evidence="3" id="KW-0963">Cytoplasm</keyword>
<dbReference type="KEGG" id="pars:DRW48_03675"/>
<dbReference type="InterPro" id="IPR000795">
    <property type="entry name" value="T_Tr_GTP-bd_dom"/>
</dbReference>
<keyword evidence="11" id="KW-0251">Elongation factor</keyword>
<keyword evidence="12" id="KW-1185">Reference proteome</keyword>
<comment type="function">
    <text evidence="7">Translation factor necessary for the incorporation of selenocysteine into proteins. It probably replaces EF-Tu for the insertion of selenocysteine directed by the UGA codon. SelB binds GTP and GDP.</text>
</comment>
<name>A0A344PHR2_9RHOB</name>
<dbReference type="EMBL" id="CP030918">
    <property type="protein sequence ID" value="AXC48917.1"/>
    <property type="molecule type" value="Genomic_DNA"/>
</dbReference>
<dbReference type="Pfam" id="PF21214">
    <property type="entry name" value="WHD_2nd_SelB_bact"/>
    <property type="match status" value="1"/>
</dbReference>
<gene>
    <name evidence="11" type="primary">selB</name>
    <name evidence="11" type="ORF">DRW48_03675</name>
</gene>
<feature type="domain" description="Tr-type G" evidence="10">
    <location>
        <begin position="1"/>
        <end position="170"/>
    </location>
</feature>
<dbReference type="InterPro" id="IPR009001">
    <property type="entry name" value="Transl_elong_EF1A/Init_IF2_C"/>
</dbReference>
<feature type="region of interest" description="Disordered" evidence="9">
    <location>
        <begin position="637"/>
        <end position="667"/>
    </location>
</feature>
<dbReference type="InterPro" id="IPR004161">
    <property type="entry name" value="EFTu-like_2"/>
</dbReference>
<dbReference type="SUPFAM" id="SSF50465">
    <property type="entry name" value="EF-Tu/eEF-1alpha/eIF2-gamma C-terminal domain"/>
    <property type="match status" value="1"/>
</dbReference>
<dbReference type="InterPro" id="IPR027417">
    <property type="entry name" value="P-loop_NTPase"/>
</dbReference>
<dbReference type="SUPFAM" id="SSF46785">
    <property type="entry name" value="Winged helix' DNA-binding domain"/>
    <property type="match status" value="3"/>
</dbReference>
<organism evidence="11 12">
    <name type="scientific">Paracoccus suum</name>
    <dbReference type="NCBI Taxonomy" id="2259340"/>
    <lineage>
        <taxon>Bacteria</taxon>
        <taxon>Pseudomonadati</taxon>
        <taxon>Pseudomonadota</taxon>
        <taxon>Alphaproteobacteria</taxon>
        <taxon>Rhodobacterales</taxon>
        <taxon>Paracoccaceae</taxon>
        <taxon>Paracoccus</taxon>
    </lineage>
</organism>
<dbReference type="PANTHER" id="PTHR43721">
    <property type="entry name" value="ELONGATION FACTOR TU-RELATED"/>
    <property type="match status" value="1"/>
</dbReference>
<dbReference type="GO" id="GO:0004020">
    <property type="term" value="F:adenylylsulfate kinase activity"/>
    <property type="evidence" value="ECO:0007669"/>
    <property type="project" value="UniProtKB-EC"/>
</dbReference>
<keyword evidence="5" id="KW-0648">Protein biosynthesis</keyword>
<evidence type="ECO:0000313" key="11">
    <source>
        <dbReference type="EMBL" id="AXC48917.1"/>
    </source>
</evidence>
<dbReference type="PROSITE" id="PS51722">
    <property type="entry name" value="G_TR_2"/>
    <property type="match status" value="1"/>
</dbReference>
<evidence type="ECO:0000256" key="3">
    <source>
        <dbReference type="ARBA" id="ARBA00022490"/>
    </source>
</evidence>
<dbReference type="InterPro" id="IPR036388">
    <property type="entry name" value="WH-like_DNA-bd_sf"/>
</dbReference>
<dbReference type="GO" id="GO:0003723">
    <property type="term" value="F:RNA binding"/>
    <property type="evidence" value="ECO:0007669"/>
    <property type="project" value="InterPro"/>
</dbReference>
<evidence type="ECO:0000313" key="12">
    <source>
        <dbReference type="Proteomes" id="UP000252023"/>
    </source>
</evidence>
<evidence type="ECO:0000256" key="7">
    <source>
        <dbReference type="ARBA" id="ARBA00025526"/>
    </source>
</evidence>
<dbReference type="RefSeq" id="WP_114075236.1">
    <property type="nucleotide sequence ID" value="NZ_CP030918.1"/>
</dbReference>
<dbReference type="InterPro" id="IPR050055">
    <property type="entry name" value="EF-Tu_GTPase"/>
</dbReference>
<evidence type="ECO:0000256" key="2">
    <source>
        <dbReference type="ARBA" id="ARBA00015953"/>
    </source>
</evidence>
<dbReference type="Gene3D" id="2.40.30.10">
    <property type="entry name" value="Translation factors"/>
    <property type="match status" value="1"/>
</dbReference>
<dbReference type="InterPro" id="IPR004535">
    <property type="entry name" value="Transl_elong_SelB"/>
</dbReference>
<protein>
    <recommendedName>
        <fullName evidence="2">Selenocysteine-specific elongation factor</fullName>
    </recommendedName>
    <alternativeName>
        <fullName evidence="8">SelB translation factor</fullName>
    </alternativeName>
</protein>
<dbReference type="Pfam" id="PF00009">
    <property type="entry name" value="GTP_EFTU"/>
    <property type="match status" value="1"/>
</dbReference>
<accession>A0A344PHR2</accession>
<dbReference type="NCBIfam" id="TIGR00475">
    <property type="entry name" value="selB"/>
    <property type="match status" value="1"/>
</dbReference>
<dbReference type="SUPFAM" id="SSF52540">
    <property type="entry name" value="P-loop containing nucleoside triphosphate hydrolases"/>
    <property type="match status" value="1"/>
</dbReference>
<dbReference type="GO" id="GO:0005525">
    <property type="term" value="F:GTP binding"/>
    <property type="evidence" value="ECO:0007669"/>
    <property type="project" value="UniProtKB-KW"/>
</dbReference>
<dbReference type="CDD" id="cd15491">
    <property type="entry name" value="selB_III"/>
    <property type="match status" value="1"/>
</dbReference>
<dbReference type="Gene3D" id="3.40.50.300">
    <property type="entry name" value="P-loop containing nucleotide triphosphate hydrolases"/>
    <property type="match status" value="1"/>
</dbReference>
<sequence>MIVGTAGHIDHGKTALVLALTGTDTDRLAEEKARGITIALGFAYTDLGNGRITGFVDVPGHKRLVHAMVAGAGGINLGLLVVAADDGIMPQTREHLAILDLLGVPRLVVALTKADRVPAARITAVTAEINALLAPTSLTGAPALPVSALTGEGIAALRAILAAQDVAPPQQGRGFRLAVDRSFTLSGAGTVVTGTVHSGSIAAGASVVVSPTGLAARVRELRAENQAVATAVAGQRVALNLAGPAITREAIRRGDEIVDPSLHAPTARIDATLRLLASEIAPLRSGAQVHLHTATAEAVARVVPLGAAALPGGPAAWVQLVLDRPIATSWGRRYILRDASGQRTLGGGQFIDLRPPARKRATAARRAALMASLPPVPAEALSAQLELPGGSVDLDNFIRDRALTPGEGDAALQATATVTIGVAPQRLVLSAATIHSLRTAMSKRLQMFHVEHPDLPGIAAERLRLSLTPRLPASAFATLLKAEAARGALHLKGGFVALPSHAPTLTPPDEALFTRIAPALLGEGRFRPPRVRDFATELSEDEDNLRRILRLAARMGRVDQIARDHFFDRAVTSEMVQIARALSEAAPTGWFAAPAFRDQLRNGRKVAIEILDFFDRHRITYRRGDLRRINPLRADLFAAEQPSDDTTTRAPDGGESSPVGRPDFKSG</sequence>
<dbReference type="Pfam" id="PF09107">
    <property type="entry name" value="WHD_3rd_SelB"/>
    <property type="match status" value="1"/>
</dbReference>
<evidence type="ECO:0000256" key="8">
    <source>
        <dbReference type="ARBA" id="ARBA00031615"/>
    </source>
</evidence>
<dbReference type="AlphaFoldDB" id="A0A344PHR2"/>
<comment type="subcellular location">
    <subcellularLocation>
        <location evidence="1">Cytoplasm</location>
    </subcellularLocation>
</comment>
<dbReference type="InterPro" id="IPR015190">
    <property type="entry name" value="Elong_fac_SelB-wing-hlx_typ-2"/>
</dbReference>
<dbReference type="PANTHER" id="PTHR43721:SF22">
    <property type="entry name" value="ELONGATION FACTOR TU, MITOCHONDRIAL"/>
    <property type="match status" value="1"/>
</dbReference>
<dbReference type="CDD" id="cd04171">
    <property type="entry name" value="SelB"/>
    <property type="match status" value="1"/>
</dbReference>
<dbReference type="OrthoDB" id="9803139at2"/>
<dbReference type="InterPro" id="IPR009000">
    <property type="entry name" value="Transl_B-barrel_sf"/>
</dbReference>
<dbReference type="InterPro" id="IPR015191">
    <property type="entry name" value="SelB_WHD4"/>
</dbReference>
<dbReference type="Gene3D" id="1.10.10.10">
    <property type="entry name" value="Winged helix-like DNA-binding domain superfamily/Winged helix DNA-binding domain"/>
    <property type="match status" value="3"/>
</dbReference>
<dbReference type="Pfam" id="PF03144">
    <property type="entry name" value="GTP_EFTU_D2"/>
    <property type="match status" value="1"/>
</dbReference>
<evidence type="ECO:0000256" key="6">
    <source>
        <dbReference type="ARBA" id="ARBA00023134"/>
    </source>
</evidence>